<comment type="cofactor">
    <cofactor evidence="1">
        <name>heme</name>
        <dbReference type="ChEBI" id="CHEBI:30413"/>
    </cofactor>
</comment>
<keyword evidence="9" id="KW-0472">Membrane</keyword>
<comment type="pathway">
    <text evidence="2">Secondary metabolite biosynthesis.</text>
</comment>
<evidence type="ECO:0000256" key="8">
    <source>
        <dbReference type="ARBA" id="ARBA00023033"/>
    </source>
</evidence>
<evidence type="ECO:0000256" key="1">
    <source>
        <dbReference type="ARBA" id="ARBA00001971"/>
    </source>
</evidence>
<sequence length="107" mass="11769">MVNVPYNWAKDQIAKGIAPHSIIRQMLNLSKDGDSHSEEARKQLEERIRWATATLFAAGTDTSVATVIVFVLAMVLHPEVQTKAQAEIDSVLGGTRLPEMADRDSLP</sequence>
<dbReference type="GO" id="GO:0020037">
    <property type="term" value="F:heme binding"/>
    <property type="evidence" value="ECO:0007669"/>
    <property type="project" value="InterPro"/>
</dbReference>
<dbReference type="GO" id="GO:0004497">
    <property type="term" value="F:monooxygenase activity"/>
    <property type="evidence" value="ECO:0007669"/>
    <property type="project" value="UniProtKB-KW"/>
</dbReference>
<feature type="transmembrane region" description="Helical" evidence="9">
    <location>
        <begin position="50"/>
        <end position="76"/>
    </location>
</feature>
<dbReference type="PANTHER" id="PTHR46300:SF7">
    <property type="entry name" value="P450, PUTATIVE (EUROFUNG)-RELATED"/>
    <property type="match status" value="1"/>
</dbReference>
<comment type="caution">
    <text evidence="10">The sequence shown here is derived from an EMBL/GenBank/DDBJ whole genome shotgun (WGS) entry which is preliminary data.</text>
</comment>
<evidence type="ECO:0000256" key="9">
    <source>
        <dbReference type="SAM" id="Phobius"/>
    </source>
</evidence>
<evidence type="ECO:0000313" key="11">
    <source>
        <dbReference type="Proteomes" id="UP000012065"/>
    </source>
</evidence>
<keyword evidence="9" id="KW-1133">Transmembrane helix</keyword>
<dbReference type="GO" id="GO:0016705">
    <property type="term" value="F:oxidoreductase activity, acting on paired donors, with incorporation or reduction of molecular oxygen"/>
    <property type="evidence" value="ECO:0007669"/>
    <property type="project" value="InterPro"/>
</dbReference>
<keyword evidence="7" id="KW-0408">Iron</keyword>
<dbReference type="InterPro" id="IPR001128">
    <property type="entry name" value="Cyt_P450"/>
</dbReference>
<protein>
    <submittedName>
        <fullName evidence="10">O-methylsterigmatocystin oxidoreductase Short=OMST oxidoreductase</fullName>
    </submittedName>
</protein>
<evidence type="ECO:0000256" key="3">
    <source>
        <dbReference type="ARBA" id="ARBA00010617"/>
    </source>
</evidence>
<dbReference type="EMBL" id="CAOJ01015666">
    <property type="protein sequence ID" value="CCO36214.1"/>
    <property type="molecule type" value="Genomic_DNA"/>
</dbReference>
<evidence type="ECO:0000256" key="2">
    <source>
        <dbReference type="ARBA" id="ARBA00005179"/>
    </source>
</evidence>
<reference evidence="10 11" key="1">
    <citation type="journal article" date="2013" name="J. Biotechnol.">
        <title>Establishment and interpretation of the genome sequence of the phytopathogenic fungus Rhizoctonia solani AG1-IB isolate 7/3/14.</title>
        <authorList>
            <person name="Wibberg D.W."/>
            <person name="Jelonek L.J."/>
            <person name="Rupp O.R."/>
            <person name="Hennig M.H."/>
            <person name="Eikmeyer F.E."/>
            <person name="Goesmann A.G."/>
            <person name="Hartmann A.H."/>
            <person name="Borriss R.B."/>
            <person name="Grosch R.G."/>
            <person name="Puehler A.P."/>
            <person name="Schlueter A.S."/>
        </authorList>
    </citation>
    <scope>NUCLEOTIDE SEQUENCE [LARGE SCALE GENOMIC DNA]</scope>
    <source>
        <strain evidence="11">AG1-IB / isolate 7/3/14</strain>
    </source>
</reference>
<organism evidence="10 11">
    <name type="scientific">Thanatephorus cucumeris (strain AG1-IB / isolate 7/3/14)</name>
    <name type="common">Lettuce bottom rot fungus</name>
    <name type="synonym">Rhizoctonia solani</name>
    <dbReference type="NCBI Taxonomy" id="1108050"/>
    <lineage>
        <taxon>Eukaryota</taxon>
        <taxon>Fungi</taxon>
        <taxon>Dikarya</taxon>
        <taxon>Basidiomycota</taxon>
        <taxon>Agaricomycotina</taxon>
        <taxon>Agaricomycetes</taxon>
        <taxon>Cantharellales</taxon>
        <taxon>Ceratobasidiaceae</taxon>
        <taxon>Rhizoctonia</taxon>
        <taxon>Rhizoctonia solani AG-1</taxon>
    </lineage>
</organism>
<keyword evidence="9" id="KW-0812">Transmembrane</keyword>
<dbReference type="Pfam" id="PF00067">
    <property type="entry name" value="p450"/>
    <property type="match status" value="1"/>
</dbReference>
<dbReference type="SUPFAM" id="SSF48264">
    <property type="entry name" value="Cytochrome P450"/>
    <property type="match status" value="1"/>
</dbReference>
<evidence type="ECO:0000256" key="7">
    <source>
        <dbReference type="ARBA" id="ARBA00023004"/>
    </source>
</evidence>
<dbReference type="PANTHER" id="PTHR46300">
    <property type="entry name" value="P450, PUTATIVE (EUROFUNG)-RELATED-RELATED"/>
    <property type="match status" value="1"/>
</dbReference>
<evidence type="ECO:0000256" key="5">
    <source>
        <dbReference type="ARBA" id="ARBA00022723"/>
    </source>
</evidence>
<dbReference type="HOGENOM" id="CLU_001570_2_2_1"/>
<comment type="similarity">
    <text evidence="3">Belongs to the cytochrome P450 family.</text>
</comment>
<keyword evidence="5" id="KW-0479">Metal-binding</keyword>
<name>M5CA79_THACB</name>
<dbReference type="PRINTS" id="PR00463">
    <property type="entry name" value="EP450I"/>
</dbReference>
<keyword evidence="6" id="KW-0560">Oxidoreductase</keyword>
<dbReference type="Gene3D" id="1.10.630.10">
    <property type="entry name" value="Cytochrome P450"/>
    <property type="match status" value="1"/>
</dbReference>
<dbReference type="Proteomes" id="UP000012065">
    <property type="component" value="Unassembled WGS sequence"/>
</dbReference>
<dbReference type="AlphaFoldDB" id="M5CA79"/>
<keyword evidence="4" id="KW-0349">Heme</keyword>
<gene>
    <name evidence="10" type="ORF">BN14_10342</name>
</gene>
<evidence type="ECO:0000313" key="10">
    <source>
        <dbReference type="EMBL" id="CCO36214.1"/>
    </source>
</evidence>
<dbReference type="InterPro" id="IPR002401">
    <property type="entry name" value="Cyt_P450_E_grp-I"/>
</dbReference>
<dbReference type="InterPro" id="IPR050364">
    <property type="entry name" value="Cytochrome_P450_fung"/>
</dbReference>
<evidence type="ECO:0000256" key="4">
    <source>
        <dbReference type="ARBA" id="ARBA00022617"/>
    </source>
</evidence>
<accession>M5CA79</accession>
<dbReference type="InterPro" id="IPR036396">
    <property type="entry name" value="Cyt_P450_sf"/>
</dbReference>
<dbReference type="GO" id="GO:0005506">
    <property type="term" value="F:iron ion binding"/>
    <property type="evidence" value="ECO:0007669"/>
    <property type="project" value="InterPro"/>
</dbReference>
<evidence type="ECO:0000256" key="6">
    <source>
        <dbReference type="ARBA" id="ARBA00023002"/>
    </source>
</evidence>
<keyword evidence="8" id="KW-0503">Monooxygenase</keyword>
<proteinExistence type="inferred from homology"/>